<accession>A0A6V7WUQ6</accession>
<feature type="chain" id="PRO_5027913564" evidence="1">
    <location>
        <begin position="24"/>
        <end position="77"/>
    </location>
</feature>
<dbReference type="Proteomes" id="UP000580250">
    <property type="component" value="Unassembled WGS sequence"/>
</dbReference>
<proteinExistence type="predicted"/>
<organism evidence="2 3">
    <name type="scientific">Meloidogyne enterolobii</name>
    <name type="common">Root-knot nematode worm</name>
    <name type="synonym">Meloidogyne mayaguensis</name>
    <dbReference type="NCBI Taxonomy" id="390850"/>
    <lineage>
        <taxon>Eukaryota</taxon>
        <taxon>Metazoa</taxon>
        <taxon>Ecdysozoa</taxon>
        <taxon>Nematoda</taxon>
        <taxon>Chromadorea</taxon>
        <taxon>Rhabditida</taxon>
        <taxon>Tylenchina</taxon>
        <taxon>Tylenchomorpha</taxon>
        <taxon>Tylenchoidea</taxon>
        <taxon>Meloidogynidae</taxon>
        <taxon>Meloidogyninae</taxon>
        <taxon>Meloidogyne</taxon>
    </lineage>
</organism>
<gene>
    <name evidence="2" type="ORF">MENT_LOCUS43479</name>
</gene>
<comment type="caution">
    <text evidence="2">The sequence shown here is derived from an EMBL/GenBank/DDBJ whole genome shotgun (WGS) entry which is preliminary data.</text>
</comment>
<evidence type="ECO:0000313" key="3">
    <source>
        <dbReference type="Proteomes" id="UP000580250"/>
    </source>
</evidence>
<sequence>MKFQSLIIPTIFIVLVVLFYVQAEEVGEVEVEAIAQGGGGKRIQRRFSCYAACAGHCRAYYGYSSYTDCCECYSRYG</sequence>
<evidence type="ECO:0000313" key="2">
    <source>
        <dbReference type="EMBL" id="CAD2190672.1"/>
    </source>
</evidence>
<keyword evidence="1" id="KW-0732">Signal</keyword>
<dbReference type="EMBL" id="CAJEWN010000824">
    <property type="protein sequence ID" value="CAD2190672.1"/>
    <property type="molecule type" value="Genomic_DNA"/>
</dbReference>
<feature type="signal peptide" evidence="1">
    <location>
        <begin position="1"/>
        <end position="23"/>
    </location>
</feature>
<name>A0A6V7WUQ6_MELEN</name>
<reference evidence="2 3" key="1">
    <citation type="submission" date="2020-08" db="EMBL/GenBank/DDBJ databases">
        <authorList>
            <person name="Koutsovoulos G."/>
            <person name="Danchin GJ E."/>
        </authorList>
    </citation>
    <scope>NUCLEOTIDE SEQUENCE [LARGE SCALE GENOMIC DNA]</scope>
</reference>
<dbReference type="AlphaFoldDB" id="A0A6V7WUQ6"/>
<protein>
    <submittedName>
        <fullName evidence="2">Uncharacterized protein</fullName>
    </submittedName>
</protein>
<evidence type="ECO:0000256" key="1">
    <source>
        <dbReference type="SAM" id="SignalP"/>
    </source>
</evidence>